<evidence type="ECO:0000313" key="1">
    <source>
        <dbReference type="EMBL" id="CAG8745338.1"/>
    </source>
</evidence>
<evidence type="ECO:0000313" key="2">
    <source>
        <dbReference type="Proteomes" id="UP000789525"/>
    </source>
</evidence>
<dbReference type="Proteomes" id="UP000789525">
    <property type="component" value="Unassembled WGS sequence"/>
</dbReference>
<protein>
    <submittedName>
        <fullName evidence="1">10452_t:CDS:1</fullName>
    </submittedName>
</protein>
<reference evidence="1" key="1">
    <citation type="submission" date="2021-06" db="EMBL/GenBank/DDBJ databases">
        <authorList>
            <person name="Kallberg Y."/>
            <person name="Tangrot J."/>
            <person name="Rosling A."/>
        </authorList>
    </citation>
    <scope>NUCLEOTIDE SEQUENCE</scope>
    <source>
        <strain evidence="1">CL356</strain>
    </source>
</reference>
<sequence length="83" mass="9052">VNQQNSGLQSMDTEQILDLFNVTSDKSGQKSANNSSVNNGGLGSKGKKISTKNVLDGLENLWDDSQYEDLNLDNFIESLNSDL</sequence>
<accession>A0ACA9QC09</accession>
<comment type="caution">
    <text evidence="1">The sequence shown here is derived from an EMBL/GenBank/DDBJ whole genome shotgun (WGS) entry which is preliminary data.</text>
</comment>
<feature type="non-terminal residue" evidence="1">
    <location>
        <position position="1"/>
    </location>
</feature>
<name>A0ACA9QC09_9GLOM</name>
<keyword evidence="2" id="KW-1185">Reference proteome</keyword>
<gene>
    <name evidence="1" type="ORF">ACOLOM_LOCUS12406</name>
</gene>
<organism evidence="1 2">
    <name type="scientific">Acaulospora colombiana</name>
    <dbReference type="NCBI Taxonomy" id="27376"/>
    <lineage>
        <taxon>Eukaryota</taxon>
        <taxon>Fungi</taxon>
        <taxon>Fungi incertae sedis</taxon>
        <taxon>Mucoromycota</taxon>
        <taxon>Glomeromycotina</taxon>
        <taxon>Glomeromycetes</taxon>
        <taxon>Diversisporales</taxon>
        <taxon>Acaulosporaceae</taxon>
        <taxon>Acaulospora</taxon>
    </lineage>
</organism>
<proteinExistence type="predicted"/>
<dbReference type="EMBL" id="CAJVPT010050108">
    <property type="protein sequence ID" value="CAG8745338.1"/>
    <property type="molecule type" value="Genomic_DNA"/>
</dbReference>